<evidence type="ECO:0000313" key="7">
    <source>
        <dbReference type="Proteomes" id="UP000824890"/>
    </source>
</evidence>
<accession>A0ABQ8AIF4</accession>
<comment type="pathway">
    <text evidence="4">Amino-acid biosynthesis.</text>
</comment>
<evidence type="ECO:0000256" key="2">
    <source>
        <dbReference type="ARBA" id="ARBA00022679"/>
    </source>
</evidence>
<name>A0ABQ8AIF4_BRANA</name>
<sequence>MRMSHRGKEFLSIIQKAESHLRRLLDIPPEYSLVSSKAAPPPSSPPSLSISANPTTPSITSSTDLGQKVQGRLTQSEGSVYPLAVKAPNVTNRTFRLSRIGARTPSVCIYAPMRLSKDYPVPENPNGVLIADMSSNFCSKPVDVS</sequence>
<comment type="caution">
    <text evidence="6">The sequence shown here is derived from an EMBL/GenBank/DDBJ whole genome shotgun (WGS) entry which is preliminary data.</text>
</comment>
<dbReference type="Gene3D" id="3.40.640.10">
    <property type="entry name" value="Type I PLP-dependent aspartate aminotransferase-like (Major domain)"/>
    <property type="match status" value="1"/>
</dbReference>
<keyword evidence="2" id="KW-0808">Transferase</keyword>
<organism evidence="6 7">
    <name type="scientific">Brassica napus</name>
    <name type="common">Rape</name>
    <dbReference type="NCBI Taxonomy" id="3708"/>
    <lineage>
        <taxon>Eukaryota</taxon>
        <taxon>Viridiplantae</taxon>
        <taxon>Streptophyta</taxon>
        <taxon>Embryophyta</taxon>
        <taxon>Tracheophyta</taxon>
        <taxon>Spermatophyta</taxon>
        <taxon>Magnoliopsida</taxon>
        <taxon>eudicotyledons</taxon>
        <taxon>Gunneridae</taxon>
        <taxon>Pentapetalae</taxon>
        <taxon>rosids</taxon>
        <taxon>malvids</taxon>
        <taxon>Brassicales</taxon>
        <taxon>Brassicaceae</taxon>
        <taxon>Brassiceae</taxon>
        <taxon>Brassica</taxon>
    </lineage>
</organism>
<protein>
    <submittedName>
        <fullName evidence="6">Uncharacterized protein</fullName>
    </submittedName>
</protein>
<reference evidence="6 7" key="1">
    <citation type="submission" date="2021-05" db="EMBL/GenBank/DDBJ databases">
        <title>Genome Assembly of Synthetic Allotetraploid Brassica napus Reveals Homoeologous Exchanges between Subgenomes.</title>
        <authorList>
            <person name="Davis J.T."/>
        </authorList>
    </citation>
    <scope>NUCLEOTIDE SEQUENCE [LARGE SCALE GENOMIC DNA]</scope>
    <source>
        <strain evidence="7">cv. Da-Ae</strain>
        <tissue evidence="6">Seedling</tissue>
    </source>
</reference>
<evidence type="ECO:0000256" key="1">
    <source>
        <dbReference type="ARBA" id="ARBA00001933"/>
    </source>
</evidence>
<feature type="non-terminal residue" evidence="6">
    <location>
        <position position="145"/>
    </location>
</feature>
<proteinExistence type="predicted"/>
<dbReference type="InterPro" id="IPR015421">
    <property type="entry name" value="PyrdxlP-dep_Trfase_major"/>
</dbReference>
<feature type="compositionally biased region" description="Polar residues" evidence="5">
    <location>
        <begin position="55"/>
        <end position="65"/>
    </location>
</feature>
<dbReference type="Proteomes" id="UP000824890">
    <property type="component" value="Unassembled WGS sequence"/>
</dbReference>
<keyword evidence="3" id="KW-0663">Pyridoxal phosphate</keyword>
<comment type="cofactor">
    <cofactor evidence="1">
        <name>pyridoxal 5'-phosphate</name>
        <dbReference type="ChEBI" id="CHEBI:597326"/>
    </cofactor>
</comment>
<feature type="region of interest" description="Disordered" evidence="5">
    <location>
        <begin position="34"/>
        <end position="73"/>
    </location>
</feature>
<dbReference type="SUPFAM" id="SSF53383">
    <property type="entry name" value="PLP-dependent transferases"/>
    <property type="match status" value="1"/>
</dbReference>
<dbReference type="PANTHER" id="PTHR43247">
    <property type="entry name" value="PHOSPHOSERINE AMINOTRANSFERASE"/>
    <property type="match status" value="1"/>
</dbReference>
<evidence type="ECO:0000313" key="6">
    <source>
        <dbReference type="EMBL" id="KAH0892233.1"/>
    </source>
</evidence>
<evidence type="ECO:0000256" key="3">
    <source>
        <dbReference type="ARBA" id="ARBA00022898"/>
    </source>
</evidence>
<keyword evidence="7" id="KW-1185">Reference proteome</keyword>
<dbReference type="EMBL" id="JAGKQM010000013">
    <property type="protein sequence ID" value="KAH0892233.1"/>
    <property type="molecule type" value="Genomic_DNA"/>
</dbReference>
<dbReference type="InterPro" id="IPR015424">
    <property type="entry name" value="PyrdxlP-dep_Trfase"/>
</dbReference>
<gene>
    <name evidence="6" type="ORF">HID58_054662</name>
</gene>
<evidence type="ECO:0000256" key="5">
    <source>
        <dbReference type="SAM" id="MobiDB-lite"/>
    </source>
</evidence>
<evidence type="ECO:0000256" key="4">
    <source>
        <dbReference type="ARBA" id="ARBA00029440"/>
    </source>
</evidence>
<dbReference type="InterPro" id="IPR022278">
    <property type="entry name" value="Pser_aminoTfrase"/>
</dbReference>
<dbReference type="PANTHER" id="PTHR43247:SF1">
    <property type="entry name" value="PHOSPHOSERINE AMINOTRANSFERASE"/>
    <property type="match status" value="1"/>
</dbReference>